<proteinExistence type="predicted"/>
<gene>
    <name evidence="1" type="ORF">SAMN00120144_1958</name>
</gene>
<dbReference type="AlphaFoldDB" id="A0A1W1W5F9"/>
<name>A0A1W1W5F9_9BACT</name>
<organism evidence="1 2">
    <name type="scientific">Hymenobacter roseosalivarius DSM 11622</name>
    <dbReference type="NCBI Taxonomy" id="645990"/>
    <lineage>
        <taxon>Bacteria</taxon>
        <taxon>Pseudomonadati</taxon>
        <taxon>Bacteroidota</taxon>
        <taxon>Cytophagia</taxon>
        <taxon>Cytophagales</taxon>
        <taxon>Hymenobacteraceae</taxon>
        <taxon>Hymenobacter</taxon>
    </lineage>
</organism>
<dbReference type="EMBL" id="FWWW01000100">
    <property type="protein sequence ID" value="SMC00344.1"/>
    <property type="molecule type" value="Genomic_DNA"/>
</dbReference>
<sequence>MVALFTLTDTKSITIVYDRANDWLYAEWKGHQD</sequence>
<evidence type="ECO:0000313" key="2">
    <source>
        <dbReference type="Proteomes" id="UP000192266"/>
    </source>
</evidence>
<dbReference type="Proteomes" id="UP000192266">
    <property type="component" value="Unassembled WGS sequence"/>
</dbReference>
<evidence type="ECO:0000313" key="1">
    <source>
        <dbReference type="EMBL" id="SMC00344.1"/>
    </source>
</evidence>
<protein>
    <submittedName>
        <fullName evidence="1">Uncharacterized protein</fullName>
    </submittedName>
</protein>
<accession>A0A1W1W5F9</accession>
<keyword evidence="2" id="KW-1185">Reference proteome</keyword>
<dbReference type="STRING" id="645990.SAMN00120144_1958"/>
<reference evidence="1 2" key="1">
    <citation type="submission" date="2017-04" db="EMBL/GenBank/DDBJ databases">
        <authorList>
            <person name="Afonso C.L."/>
            <person name="Miller P.J."/>
            <person name="Scott M.A."/>
            <person name="Spackman E."/>
            <person name="Goraichik I."/>
            <person name="Dimitrov K.M."/>
            <person name="Suarez D.L."/>
            <person name="Swayne D.E."/>
        </authorList>
    </citation>
    <scope>NUCLEOTIDE SEQUENCE [LARGE SCALE GENOMIC DNA]</scope>
    <source>
        <strain evidence="1 2">DSM 11622</strain>
    </source>
</reference>